<evidence type="ECO:0000313" key="2">
    <source>
        <dbReference type="EMBL" id="EJT47073.1"/>
    </source>
</evidence>
<accession>J5QFF9</accession>
<dbReference type="HOGENOM" id="CLU_581650_0_0_1"/>
<protein>
    <submittedName>
        <fullName evidence="2">Uncharacterized protein</fullName>
    </submittedName>
</protein>
<evidence type="ECO:0000313" key="3">
    <source>
        <dbReference type="Proteomes" id="UP000002748"/>
    </source>
</evidence>
<evidence type="ECO:0000256" key="1">
    <source>
        <dbReference type="SAM" id="MobiDB-lite"/>
    </source>
</evidence>
<dbReference type="EMBL" id="ALBS01000264">
    <property type="protein sequence ID" value="EJT47073.1"/>
    <property type="molecule type" value="Genomic_DNA"/>
</dbReference>
<name>J5QFF9_TRIAS</name>
<sequence length="470" mass="50942">MTRSNTPAQPPAKTKPPQPATKKMSATAPAKKKSSAHPTAKARARVGPASIVATRMSDPRMSNPNKRGKSGSNGGNGSTASGKNKKVKPHILGFLPVKDLPCPHLPPPPRLTNRAIHDRVYGGWELQGNVPKHSMELAGDRTLDLNIVLGIDRRCPDLPIWLANQLLVVFGTNSFLAAVCDRLDLTRGLFGPAVEQCPDFGSNDGVKCGHVEVFVMGLHESNGPEAAYKFLWTIFEAYGPFILNRLVQSRFAPKEPIPAQSLARWKDALFTPREADSASHSHPHGHRDGPWLIDALHLHGQEMGRPFELVRTEHDSGEHHCTVVQDTLAVATAHAATRYAAGLQAISATLTQLDYFGRHAVDLLYSHSETSGTELEFSVSMDKRTGVWTAFVHWGNGDESRVVGRGMRASSVEAQNAAAVLAARRLGLSLVEFAHKNSVGLEYPGGQGTDQKNPKAEESTTEYTVEIVLG</sequence>
<gene>
    <name evidence="2" type="ORF">A1Q1_04182</name>
</gene>
<feature type="region of interest" description="Disordered" evidence="1">
    <location>
        <begin position="1"/>
        <end position="86"/>
    </location>
</feature>
<feature type="compositionally biased region" description="Basic residues" evidence="1">
    <location>
        <begin position="30"/>
        <end position="44"/>
    </location>
</feature>
<dbReference type="KEGG" id="tasa:A1Q1_04182"/>
<organism evidence="2 3">
    <name type="scientific">Trichosporon asahii var. asahii (strain ATCC 90039 / CBS 2479 / JCM 2466 / KCTC 7840 / NBRC 103889/ NCYC 2677 / UAMH 7654)</name>
    <name type="common">Yeast</name>
    <dbReference type="NCBI Taxonomy" id="1186058"/>
    <lineage>
        <taxon>Eukaryota</taxon>
        <taxon>Fungi</taxon>
        <taxon>Dikarya</taxon>
        <taxon>Basidiomycota</taxon>
        <taxon>Agaricomycotina</taxon>
        <taxon>Tremellomycetes</taxon>
        <taxon>Trichosporonales</taxon>
        <taxon>Trichosporonaceae</taxon>
        <taxon>Trichosporon</taxon>
    </lineage>
</organism>
<dbReference type="RefSeq" id="XP_014178034.1">
    <property type="nucleotide sequence ID" value="XM_014322559.1"/>
</dbReference>
<dbReference type="GeneID" id="25987695"/>
<reference evidence="2 3" key="1">
    <citation type="journal article" date="2012" name="Eukaryot. Cell">
        <title>Draft genome sequence of CBS 2479, the standard type strain of Trichosporon asahii.</title>
        <authorList>
            <person name="Yang R.Y."/>
            <person name="Li H.T."/>
            <person name="Zhu H."/>
            <person name="Zhou G.P."/>
            <person name="Wang M."/>
            <person name="Wang L."/>
        </authorList>
    </citation>
    <scope>NUCLEOTIDE SEQUENCE [LARGE SCALE GENOMIC DNA]</scope>
    <source>
        <strain evidence="3">ATCC 90039 / CBS 2479 / JCM 2466 / KCTC 7840 / NCYC 2677 / UAMH 7654</strain>
    </source>
</reference>
<dbReference type="Proteomes" id="UP000002748">
    <property type="component" value="Unassembled WGS sequence"/>
</dbReference>
<feature type="compositionally biased region" description="Low complexity" evidence="1">
    <location>
        <begin position="20"/>
        <end position="29"/>
    </location>
</feature>
<dbReference type="AlphaFoldDB" id="J5QFF9"/>
<proteinExistence type="predicted"/>
<comment type="caution">
    <text evidence="2">The sequence shown here is derived from an EMBL/GenBank/DDBJ whole genome shotgun (WGS) entry which is preliminary data.</text>
</comment>
<feature type="compositionally biased region" description="Pro residues" evidence="1">
    <location>
        <begin position="8"/>
        <end position="19"/>
    </location>
</feature>
<dbReference type="VEuPathDB" id="FungiDB:A1Q1_04182"/>